<dbReference type="EC" id="2.7.13.3" evidence="2"/>
<evidence type="ECO:0000259" key="10">
    <source>
        <dbReference type="PROSITE" id="PS50112"/>
    </source>
</evidence>
<dbReference type="CDD" id="cd00075">
    <property type="entry name" value="HATPase"/>
    <property type="match status" value="1"/>
</dbReference>
<dbReference type="InterPro" id="IPR003661">
    <property type="entry name" value="HisK_dim/P_dom"/>
</dbReference>
<sequence length="739" mass="81237">MGRKDLTSQADLTKALDALERDPHLRKPAAQIQRLLHDLQVHQVELEMQNRELREAHAQLEESRSRYADLFDFAPVGYCTFDRTGRIQEANLTAAGLFGTPRANVIGRQLSGLVALKDERAFRAHLQMCFTERVRVTTEVTFSVRNTNTRLTVQVVSVPLIDAGGEVMGCRTTLADITGLKYSESMLRFLADASEILASSMDAESTLGRVVHLAVPILADICFLDILVDGKAFRRVKVAWADPKRRPMLEVIKARVPDIKAGALQAQVVRSGKPYVGSAMSAAMMAHLPPQLGPIAKSILVVPLKVRERTLGVLTFIMAESGRHYSARELSVAQDVARRAAMCLERAELYAASCDAVRSRDDILAIVSHDLRDPLNGIMLAASSAQSWLEERNDTDDALNLLHMVTRSANRMTRLIAELLDWSSIQSGHLSIRKRHCSVAELFADVREMFSPTAQDKHIELVVTDAPDSSPVSCDKERVLQVLSNLISNAIKFTPRGGVIHVAAAEGEGELRLSVSDSGPGITKERLPHVFERFWQAEETAVKGRGLGLFIAKGIVEAHGGRIWAESEWGKGATFCMTLPMIGPDPRDSARASHPASGIEELAKGEGSADEATGASDGSIFLVDDDKDMRELFTNVLEKDGYSVVACENGSEALHHLHAGRRPLLILLDIQMPVMDGWTCMNELHKNASFSRIPTIVISSPEFQQQASSLGAGFLEKPLRIERLRELVDRYRAADASRA</sequence>
<dbReference type="InterPro" id="IPR035965">
    <property type="entry name" value="PAS-like_dom_sf"/>
</dbReference>
<dbReference type="InterPro" id="IPR036890">
    <property type="entry name" value="HATPase_C_sf"/>
</dbReference>
<evidence type="ECO:0000256" key="4">
    <source>
        <dbReference type="ARBA" id="ARBA00022679"/>
    </source>
</evidence>
<dbReference type="PROSITE" id="PS50112">
    <property type="entry name" value="PAS"/>
    <property type="match status" value="1"/>
</dbReference>
<feature type="domain" description="Histidine kinase" evidence="8">
    <location>
        <begin position="366"/>
        <end position="583"/>
    </location>
</feature>
<dbReference type="SUPFAM" id="SSF52172">
    <property type="entry name" value="CheY-like"/>
    <property type="match status" value="1"/>
</dbReference>
<dbReference type="PANTHER" id="PTHR43047:SF72">
    <property type="entry name" value="OSMOSENSING HISTIDINE PROTEIN KINASE SLN1"/>
    <property type="match status" value="1"/>
</dbReference>
<evidence type="ECO:0000256" key="2">
    <source>
        <dbReference type="ARBA" id="ARBA00012438"/>
    </source>
</evidence>
<feature type="domain" description="Response regulatory" evidence="9">
    <location>
        <begin position="619"/>
        <end position="732"/>
    </location>
</feature>
<dbReference type="SMART" id="SM00388">
    <property type="entry name" value="HisKA"/>
    <property type="match status" value="1"/>
</dbReference>
<dbReference type="Gene3D" id="3.30.450.20">
    <property type="entry name" value="PAS domain"/>
    <property type="match status" value="1"/>
</dbReference>
<name>A0ABZ2LWI1_9BACT</name>
<dbReference type="Gene3D" id="3.30.565.10">
    <property type="entry name" value="Histidine kinase-like ATPase, C-terminal domain"/>
    <property type="match status" value="1"/>
</dbReference>
<dbReference type="Gene3D" id="3.30.450.40">
    <property type="match status" value="1"/>
</dbReference>
<dbReference type="Pfam" id="PF02518">
    <property type="entry name" value="HATPase_c"/>
    <property type="match status" value="1"/>
</dbReference>
<dbReference type="EMBL" id="CP089984">
    <property type="protein sequence ID" value="WXB13485.1"/>
    <property type="molecule type" value="Genomic_DNA"/>
</dbReference>
<dbReference type="Proteomes" id="UP001370348">
    <property type="component" value="Chromosome"/>
</dbReference>
<dbReference type="CDD" id="cd00130">
    <property type="entry name" value="PAS"/>
    <property type="match status" value="1"/>
</dbReference>
<keyword evidence="3 6" id="KW-0597">Phosphoprotein</keyword>
<evidence type="ECO:0000256" key="3">
    <source>
        <dbReference type="ARBA" id="ARBA00022553"/>
    </source>
</evidence>
<feature type="domain" description="PAS" evidence="10">
    <location>
        <begin position="63"/>
        <end position="133"/>
    </location>
</feature>
<evidence type="ECO:0000313" key="11">
    <source>
        <dbReference type="EMBL" id="WXB13485.1"/>
    </source>
</evidence>
<dbReference type="CDD" id="cd00082">
    <property type="entry name" value="HisKA"/>
    <property type="match status" value="1"/>
</dbReference>
<dbReference type="SMART" id="SM00065">
    <property type="entry name" value="GAF"/>
    <property type="match status" value="1"/>
</dbReference>
<protein>
    <recommendedName>
        <fullName evidence="2">histidine kinase</fullName>
        <ecNumber evidence="2">2.7.13.3</ecNumber>
    </recommendedName>
</protein>
<keyword evidence="11" id="KW-0067">ATP-binding</keyword>
<dbReference type="RefSeq" id="WP_394823095.1">
    <property type="nucleotide sequence ID" value="NZ_CP089984.1"/>
</dbReference>
<organism evidence="11 12">
    <name type="scientific">Pendulispora albinea</name>
    <dbReference type="NCBI Taxonomy" id="2741071"/>
    <lineage>
        <taxon>Bacteria</taxon>
        <taxon>Pseudomonadati</taxon>
        <taxon>Myxococcota</taxon>
        <taxon>Myxococcia</taxon>
        <taxon>Myxococcales</taxon>
        <taxon>Sorangiineae</taxon>
        <taxon>Pendulisporaceae</taxon>
        <taxon>Pendulispora</taxon>
    </lineage>
</organism>
<reference evidence="11 12" key="1">
    <citation type="submission" date="2021-12" db="EMBL/GenBank/DDBJ databases">
        <title>Discovery of the Pendulisporaceae a myxobacterial family with distinct sporulation behavior and unique specialized metabolism.</title>
        <authorList>
            <person name="Garcia R."/>
            <person name="Popoff A."/>
            <person name="Bader C.D."/>
            <person name="Loehr J."/>
            <person name="Walesch S."/>
            <person name="Walt C."/>
            <person name="Boldt J."/>
            <person name="Bunk B."/>
            <person name="Haeckl F.J.F.P.J."/>
            <person name="Gunesch A.P."/>
            <person name="Birkelbach J."/>
            <person name="Nuebel U."/>
            <person name="Pietschmann T."/>
            <person name="Bach T."/>
            <person name="Mueller R."/>
        </authorList>
    </citation>
    <scope>NUCLEOTIDE SEQUENCE [LARGE SCALE GENOMIC DNA]</scope>
    <source>
        <strain evidence="11 12">MSr11954</strain>
    </source>
</reference>
<evidence type="ECO:0000256" key="6">
    <source>
        <dbReference type="PROSITE-ProRule" id="PRU00169"/>
    </source>
</evidence>
<evidence type="ECO:0000259" key="8">
    <source>
        <dbReference type="PROSITE" id="PS50109"/>
    </source>
</evidence>
<dbReference type="SMART" id="SM00091">
    <property type="entry name" value="PAS"/>
    <property type="match status" value="1"/>
</dbReference>
<dbReference type="Gene3D" id="1.10.287.130">
    <property type="match status" value="1"/>
</dbReference>
<dbReference type="SMART" id="SM00387">
    <property type="entry name" value="HATPase_c"/>
    <property type="match status" value="1"/>
</dbReference>
<dbReference type="InterPro" id="IPR000014">
    <property type="entry name" value="PAS"/>
</dbReference>
<evidence type="ECO:0000256" key="1">
    <source>
        <dbReference type="ARBA" id="ARBA00000085"/>
    </source>
</evidence>
<keyword evidence="4" id="KW-0808">Transferase</keyword>
<evidence type="ECO:0000313" key="12">
    <source>
        <dbReference type="Proteomes" id="UP001370348"/>
    </source>
</evidence>
<evidence type="ECO:0000259" key="9">
    <source>
        <dbReference type="PROSITE" id="PS50110"/>
    </source>
</evidence>
<dbReference type="InterPro" id="IPR036097">
    <property type="entry name" value="HisK_dim/P_sf"/>
</dbReference>
<dbReference type="Pfam" id="PF00512">
    <property type="entry name" value="HisKA"/>
    <property type="match status" value="1"/>
</dbReference>
<dbReference type="InterPro" id="IPR013767">
    <property type="entry name" value="PAS_fold"/>
</dbReference>
<dbReference type="Pfam" id="PF00989">
    <property type="entry name" value="PAS"/>
    <property type="match status" value="1"/>
</dbReference>
<dbReference type="PROSITE" id="PS50110">
    <property type="entry name" value="RESPONSE_REGULATORY"/>
    <property type="match status" value="1"/>
</dbReference>
<keyword evidence="12" id="KW-1185">Reference proteome</keyword>
<dbReference type="SUPFAM" id="SSF55781">
    <property type="entry name" value="GAF domain-like"/>
    <property type="match status" value="1"/>
</dbReference>
<dbReference type="SMART" id="SM00448">
    <property type="entry name" value="REC"/>
    <property type="match status" value="1"/>
</dbReference>
<dbReference type="PANTHER" id="PTHR43047">
    <property type="entry name" value="TWO-COMPONENT HISTIDINE PROTEIN KINASE"/>
    <property type="match status" value="1"/>
</dbReference>
<dbReference type="InterPro" id="IPR004358">
    <property type="entry name" value="Sig_transdc_His_kin-like_C"/>
</dbReference>
<dbReference type="InterPro" id="IPR001789">
    <property type="entry name" value="Sig_transdc_resp-reg_receiver"/>
</dbReference>
<comment type="catalytic activity">
    <reaction evidence="1">
        <text>ATP + protein L-histidine = ADP + protein N-phospho-L-histidine.</text>
        <dbReference type="EC" id="2.7.13.3"/>
    </reaction>
</comment>
<dbReference type="Gene3D" id="3.40.50.2300">
    <property type="match status" value="1"/>
</dbReference>
<dbReference type="Pfam" id="PF13185">
    <property type="entry name" value="GAF_2"/>
    <property type="match status" value="1"/>
</dbReference>
<dbReference type="SUPFAM" id="SSF47384">
    <property type="entry name" value="Homodimeric domain of signal transducing histidine kinase"/>
    <property type="match status" value="1"/>
</dbReference>
<keyword evidence="5" id="KW-0418">Kinase</keyword>
<dbReference type="GO" id="GO:0005524">
    <property type="term" value="F:ATP binding"/>
    <property type="evidence" value="ECO:0007669"/>
    <property type="project" value="UniProtKB-KW"/>
</dbReference>
<proteinExistence type="predicted"/>
<dbReference type="SUPFAM" id="SSF55874">
    <property type="entry name" value="ATPase domain of HSP90 chaperone/DNA topoisomerase II/histidine kinase"/>
    <property type="match status" value="1"/>
</dbReference>
<dbReference type="InterPro" id="IPR011006">
    <property type="entry name" value="CheY-like_superfamily"/>
</dbReference>
<dbReference type="InterPro" id="IPR005467">
    <property type="entry name" value="His_kinase_dom"/>
</dbReference>
<dbReference type="PRINTS" id="PR00344">
    <property type="entry name" value="BCTRLSENSOR"/>
</dbReference>
<evidence type="ECO:0000256" key="5">
    <source>
        <dbReference type="ARBA" id="ARBA00022777"/>
    </source>
</evidence>
<keyword evidence="11" id="KW-0547">Nucleotide-binding</keyword>
<keyword evidence="7" id="KW-0175">Coiled coil</keyword>
<dbReference type="InterPro" id="IPR003018">
    <property type="entry name" value="GAF"/>
</dbReference>
<feature type="modified residue" description="4-aspartylphosphate" evidence="6">
    <location>
        <position position="669"/>
    </location>
</feature>
<gene>
    <name evidence="11" type="ORF">LZC94_37280</name>
</gene>
<dbReference type="Pfam" id="PF00072">
    <property type="entry name" value="Response_reg"/>
    <property type="match status" value="1"/>
</dbReference>
<dbReference type="InterPro" id="IPR003594">
    <property type="entry name" value="HATPase_dom"/>
</dbReference>
<evidence type="ECO:0000256" key="7">
    <source>
        <dbReference type="SAM" id="Coils"/>
    </source>
</evidence>
<dbReference type="InterPro" id="IPR029016">
    <property type="entry name" value="GAF-like_dom_sf"/>
</dbReference>
<dbReference type="PROSITE" id="PS50109">
    <property type="entry name" value="HIS_KIN"/>
    <property type="match status" value="1"/>
</dbReference>
<dbReference type="SUPFAM" id="SSF55785">
    <property type="entry name" value="PYP-like sensor domain (PAS domain)"/>
    <property type="match status" value="1"/>
</dbReference>
<feature type="coiled-coil region" evidence="7">
    <location>
        <begin position="32"/>
        <end position="70"/>
    </location>
</feature>
<dbReference type="NCBIfam" id="TIGR00229">
    <property type="entry name" value="sensory_box"/>
    <property type="match status" value="1"/>
</dbReference>
<accession>A0ABZ2LWI1</accession>